<gene>
    <name evidence="2" type="ORF">PCOR1329_LOCUS7329</name>
</gene>
<reference evidence="2" key="1">
    <citation type="submission" date="2023-10" db="EMBL/GenBank/DDBJ databases">
        <authorList>
            <person name="Chen Y."/>
            <person name="Shah S."/>
            <person name="Dougan E. K."/>
            <person name="Thang M."/>
            <person name="Chan C."/>
        </authorList>
    </citation>
    <scope>NUCLEOTIDE SEQUENCE [LARGE SCALE GENOMIC DNA]</scope>
</reference>
<keyword evidence="3" id="KW-1185">Reference proteome</keyword>
<protein>
    <submittedName>
        <fullName evidence="2">Uncharacterized protein</fullName>
    </submittedName>
</protein>
<accession>A0ABN9PZ77</accession>
<evidence type="ECO:0000256" key="1">
    <source>
        <dbReference type="SAM" id="MobiDB-lite"/>
    </source>
</evidence>
<evidence type="ECO:0000313" key="2">
    <source>
        <dbReference type="EMBL" id="CAK0798628.1"/>
    </source>
</evidence>
<dbReference type="Proteomes" id="UP001189429">
    <property type="component" value="Unassembled WGS sequence"/>
</dbReference>
<proteinExistence type="predicted"/>
<feature type="compositionally biased region" description="Low complexity" evidence="1">
    <location>
        <begin position="133"/>
        <end position="143"/>
    </location>
</feature>
<name>A0ABN9PZ77_9DINO</name>
<dbReference type="EMBL" id="CAUYUJ010001989">
    <property type="protein sequence ID" value="CAK0798628.1"/>
    <property type="molecule type" value="Genomic_DNA"/>
</dbReference>
<evidence type="ECO:0000313" key="3">
    <source>
        <dbReference type="Proteomes" id="UP001189429"/>
    </source>
</evidence>
<organism evidence="2 3">
    <name type="scientific">Prorocentrum cordatum</name>
    <dbReference type="NCBI Taxonomy" id="2364126"/>
    <lineage>
        <taxon>Eukaryota</taxon>
        <taxon>Sar</taxon>
        <taxon>Alveolata</taxon>
        <taxon>Dinophyceae</taxon>
        <taxon>Prorocentrales</taxon>
        <taxon>Prorocentraceae</taxon>
        <taxon>Prorocentrum</taxon>
    </lineage>
</organism>
<comment type="caution">
    <text evidence="2">The sequence shown here is derived from an EMBL/GenBank/DDBJ whole genome shotgun (WGS) entry which is preliminary data.</text>
</comment>
<sequence length="189" mass="20223">CLRSSCSSISFRCCSASVELAPVCWAPAPLPAAPRETLARSASSWNLAQLWRAGPPPLAHVLGQEQRQEEVELAARPTLPTTRSAAAQRRPAARRRGRPNPAPARGHGLQRAHCGAPAQGACVSHVCAAASPRQRSTAAAAPARRARRATPARAPRPCAPWHTIHIYTRLCDTRLRLLRALSVPPTVKG</sequence>
<feature type="region of interest" description="Disordered" evidence="1">
    <location>
        <begin position="63"/>
        <end position="112"/>
    </location>
</feature>
<feature type="non-terminal residue" evidence="2">
    <location>
        <position position="1"/>
    </location>
</feature>
<feature type="region of interest" description="Disordered" evidence="1">
    <location>
        <begin position="133"/>
        <end position="157"/>
    </location>
</feature>